<dbReference type="EMBL" id="CP013232">
    <property type="protein sequence ID" value="AMO94672.1"/>
    <property type="molecule type" value="Genomic_DNA"/>
</dbReference>
<proteinExistence type="predicted"/>
<sequence>MPDRLRRRSANVRAHLLNTLFPLLMTSSLFSLRAYCAHSHCAFI</sequence>
<protein>
    <submittedName>
        <fullName evidence="1">Uncharacterized protein</fullName>
    </submittedName>
</protein>
<evidence type="ECO:0000313" key="2">
    <source>
        <dbReference type="Proteomes" id="UP000072421"/>
    </source>
</evidence>
<gene>
    <name evidence="1" type="ORF">CFter6_1978</name>
</gene>
<accession>A0A127PA32</accession>
<dbReference type="AlphaFoldDB" id="A0A127PA32"/>
<organism evidence="1">
    <name type="scientific">Collimonas fungivorans</name>
    <dbReference type="NCBI Taxonomy" id="158899"/>
    <lineage>
        <taxon>Bacteria</taxon>
        <taxon>Pseudomonadati</taxon>
        <taxon>Pseudomonadota</taxon>
        <taxon>Betaproteobacteria</taxon>
        <taxon>Burkholderiales</taxon>
        <taxon>Oxalobacteraceae</taxon>
        <taxon>Collimonas</taxon>
    </lineage>
</organism>
<dbReference type="Proteomes" id="UP000072421">
    <property type="component" value="Chromosome"/>
</dbReference>
<name>A0A127PA32_9BURK</name>
<reference evidence="1 2" key="1">
    <citation type="submission" date="2015-11" db="EMBL/GenBank/DDBJ databases">
        <title>Exploring the genomic traits of fungus-feeding bacterial genus Collimonas.</title>
        <authorList>
            <person name="Song C."/>
            <person name="Schmidt R."/>
            <person name="de Jager V."/>
            <person name="Krzyzanowska D."/>
            <person name="Jongedijk E."/>
            <person name="Cankar K."/>
            <person name="Beekwilder J."/>
            <person name="van Veen A."/>
            <person name="de Boer W."/>
            <person name="van Veen J.A."/>
            <person name="Garbeva P."/>
        </authorList>
    </citation>
    <scope>NUCLEOTIDE SEQUENCE [LARGE SCALE GENOMIC DNA]</scope>
    <source>
        <strain evidence="1 2">Ter6</strain>
    </source>
</reference>
<evidence type="ECO:0000313" key="1">
    <source>
        <dbReference type="EMBL" id="AMO94672.1"/>
    </source>
</evidence>